<comment type="caution">
    <text evidence="2">The sequence shown here is derived from an EMBL/GenBank/DDBJ whole genome shotgun (WGS) entry which is preliminary data.</text>
</comment>
<reference evidence="2 3" key="1">
    <citation type="submission" date="2016-09" db="EMBL/GenBank/DDBJ databases">
        <title>Draft genome sequence for the type strain of Desulfuribacillus alkaliarsenatis AHT28, an obligately anaerobic, sulfidogenic bacterium isolated from Russian soda lake sediments.</title>
        <authorList>
            <person name="Abin C.A."/>
            <person name="Hollibaugh J.T."/>
        </authorList>
    </citation>
    <scope>NUCLEOTIDE SEQUENCE [LARGE SCALE GENOMIC DNA]</scope>
    <source>
        <strain evidence="2 3">AHT28</strain>
    </source>
</reference>
<dbReference type="Pfam" id="PF10942">
    <property type="entry name" value="DUF2619"/>
    <property type="match status" value="1"/>
</dbReference>
<evidence type="ECO:0000256" key="1">
    <source>
        <dbReference type="SAM" id="Phobius"/>
    </source>
</evidence>
<dbReference type="STRING" id="766136.BHF68_01765"/>
<evidence type="ECO:0008006" key="4">
    <source>
        <dbReference type="Google" id="ProtNLM"/>
    </source>
</evidence>
<keyword evidence="1" id="KW-0472">Membrane</keyword>
<dbReference type="InterPro" id="IPR020390">
    <property type="entry name" value="Uncharacterised_YqhV"/>
</dbReference>
<keyword evidence="3" id="KW-1185">Reference proteome</keyword>
<keyword evidence="1" id="KW-1133">Transmembrane helix</keyword>
<dbReference type="AlphaFoldDB" id="A0A1E5G5G0"/>
<feature type="transmembrane region" description="Helical" evidence="1">
    <location>
        <begin position="69"/>
        <end position="87"/>
    </location>
</feature>
<evidence type="ECO:0000313" key="2">
    <source>
        <dbReference type="EMBL" id="OEF98427.1"/>
    </source>
</evidence>
<accession>A0A1E5G5G0</accession>
<dbReference type="EMBL" id="MIJE01000001">
    <property type="protein sequence ID" value="OEF98427.1"/>
    <property type="molecule type" value="Genomic_DNA"/>
</dbReference>
<dbReference type="Proteomes" id="UP000094296">
    <property type="component" value="Unassembled WGS sequence"/>
</dbReference>
<feature type="transmembrane region" description="Helical" evidence="1">
    <location>
        <begin position="6"/>
        <end position="31"/>
    </location>
</feature>
<feature type="transmembrane region" description="Helical" evidence="1">
    <location>
        <begin position="43"/>
        <end position="63"/>
    </location>
</feature>
<protein>
    <recommendedName>
        <fullName evidence="4">DUF2619 domain-containing protein</fullName>
    </recommendedName>
</protein>
<keyword evidence="1" id="KW-0812">Transmembrane</keyword>
<gene>
    <name evidence="2" type="ORF">BHF68_01765</name>
</gene>
<organism evidence="2 3">
    <name type="scientific">Desulfuribacillus alkaliarsenatis</name>
    <dbReference type="NCBI Taxonomy" id="766136"/>
    <lineage>
        <taxon>Bacteria</taxon>
        <taxon>Bacillati</taxon>
        <taxon>Bacillota</taxon>
        <taxon>Desulfuribacillia</taxon>
        <taxon>Desulfuribacillales</taxon>
        <taxon>Desulfuribacillaceae</taxon>
        <taxon>Desulfuribacillus</taxon>
    </lineage>
</organism>
<proteinExistence type="predicted"/>
<sequence length="88" mass="9231">MVMEKIVLGMGALRLFSGTIEVIAAILIIYLGTVERAMMINAGLAVLGPTVLILVTTLGLFGLAGKISLVKFALIFIGVLFILAGLLK</sequence>
<name>A0A1E5G5G0_9FIRM</name>
<evidence type="ECO:0000313" key="3">
    <source>
        <dbReference type="Proteomes" id="UP000094296"/>
    </source>
</evidence>